<feature type="transmembrane region" description="Helical" evidence="5">
    <location>
        <begin position="26"/>
        <end position="47"/>
    </location>
</feature>
<evidence type="ECO:0000256" key="1">
    <source>
        <dbReference type="ARBA" id="ARBA00004127"/>
    </source>
</evidence>
<dbReference type="EMBL" id="CYPR01000178">
    <property type="protein sequence ID" value="CUH39967.1"/>
    <property type="molecule type" value="Genomic_DNA"/>
</dbReference>
<organism evidence="6 7">
    <name type="scientific">Jannaschia seosinensis</name>
    <dbReference type="NCBI Taxonomy" id="313367"/>
    <lineage>
        <taxon>Bacteria</taxon>
        <taxon>Pseudomonadati</taxon>
        <taxon>Pseudomonadota</taxon>
        <taxon>Alphaproteobacteria</taxon>
        <taxon>Rhodobacterales</taxon>
        <taxon>Roseobacteraceae</taxon>
        <taxon>Jannaschia</taxon>
    </lineage>
</organism>
<feature type="transmembrane region" description="Helical" evidence="5">
    <location>
        <begin position="95"/>
        <end position="115"/>
    </location>
</feature>
<feature type="transmembrane region" description="Helical" evidence="5">
    <location>
        <begin position="121"/>
        <end position="143"/>
    </location>
</feature>
<dbReference type="GO" id="GO:0005384">
    <property type="term" value="F:manganese ion transmembrane transporter activity"/>
    <property type="evidence" value="ECO:0007669"/>
    <property type="project" value="InterPro"/>
</dbReference>
<dbReference type="CDD" id="cd01059">
    <property type="entry name" value="CCC1_like"/>
    <property type="match status" value="1"/>
</dbReference>
<feature type="transmembrane region" description="Helical" evidence="5">
    <location>
        <begin position="53"/>
        <end position="74"/>
    </location>
</feature>
<evidence type="ECO:0000256" key="4">
    <source>
        <dbReference type="ARBA" id="ARBA00023136"/>
    </source>
</evidence>
<dbReference type="GO" id="GO:0012505">
    <property type="term" value="C:endomembrane system"/>
    <property type="evidence" value="ECO:0007669"/>
    <property type="project" value="UniProtKB-SubCell"/>
</dbReference>
<dbReference type="PANTHER" id="PTHR31851">
    <property type="entry name" value="FE(2+)/MN(2+) TRANSPORTER PCL1"/>
    <property type="match status" value="1"/>
</dbReference>
<accession>A0A0M7BB04</accession>
<dbReference type="GO" id="GO:0030026">
    <property type="term" value="P:intracellular manganese ion homeostasis"/>
    <property type="evidence" value="ECO:0007669"/>
    <property type="project" value="InterPro"/>
</dbReference>
<evidence type="ECO:0000256" key="3">
    <source>
        <dbReference type="ARBA" id="ARBA00022989"/>
    </source>
</evidence>
<evidence type="ECO:0000256" key="5">
    <source>
        <dbReference type="SAM" id="Phobius"/>
    </source>
</evidence>
<keyword evidence="2 5" id="KW-0812">Transmembrane</keyword>
<feature type="transmembrane region" description="Helical" evidence="5">
    <location>
        <begin position="155"/>
        <end position="176"/>
    </location>
</feature>
<gene>
    <name evidence="6" type="ORF">JSE7799_02696</name>
</gene>
<keyword evidence="7" id="KW-1185">Reference proteome</keyword>
<dbReference type="OrthoDB" id="5506246at2"/>
<dbReference type="InterPro" id="IPR008217">
    <property type="entry name" value="Ccc1_fam"/>
</dbReference>
<protein>
    <submittedName>
        <fullName evidence="6">VIT family protein</fullName>
    </submittedName>
</protein>
<dbReference type="Pfam" id="PF01988">
    <property type="entry name" value="VIT1"/>
    <property type="match status" value="2"/>
</dbReference>
<dbReference type="AlphaFoldDB" id="A0A0M7BB04"/>
<reference evidence="6 7" key="1">
    <citation type="submission" date="2015-09" db="EMBL/GenBank/DDBJ databases">
        <authorList>
            <person name="Jackson K.R."/>
            <person name="Lunt B.L."/>
            <person name="Fisher J.N.B."/>
            <person name="Gardner A.V."/>
            <person name="Bailey M.E."/>
            <person name="Deus L.M."/>
            <person name="Earl A.S."/>
            <person name="Gibby P.D."/>
            <person name="Hartmann K.A."/>
            <person name="Liu J.E."/>
            <person name="Manci A.M."/>
            <person name="Nielsen D.A."/>
            <person name="Solomon M.B."/>
            <person name="Breakwell D.P."/>
            <person name="Burnett S.H."/>
            <person name="Grose J.H."/>
        </authorList>
    </citation>
    <scope>NUCLEOTIDE SEQUENCE [LARGE SCALE GENOMIC DNA]</scope>
    <source>
        <strain evidence="6 7">CECT 7799</strain>
    </source>
</reference>
<dbReference type="STRING" id="313367.JSE7799_02696"/>
<evidence type="ECO:0000256" key="2">
    <source>
        <dbReference type="ARBA" id="ARBA00022692"/>
    </source>
</evidence>
<proteinExistence type="predicted"/>
<keyword evidence="3 5" id="KW-1133">Transmembrane helix</keyword>
<dbReference type="Proteomes" id="UP000049455">
    <property type="component" value="Unassembled WGS sequence"/>
</dbReference>
<keyword evidence="4 5" id="KW-0472">Membrane</keyword>
<evidence type="ECO:0000313" key="7">
    <source>
        <dbReference type="Proteomes" id="UP000049455"/>
    </source>
</evidence>
<sequence length="181" mass="18368">MHEGNSQQKAPSGESQSVIRNYLPELVYGASDGIITTFAIVAGIVGASLSHQAILILGFASLFADGISMAASNISSERSKSGDRPTLRQASHHGGATFLGFIVAGCVPLFAYLIPEPAIPPFALAAGLAAAMLFVVGAARAFFTDRRALPAGVEMLLIGTGAGGVAYAMGRLGAYITGGAA</sequence>
<comment type="subcellular location">
    <subcellularLocation>
        <location evidence="1">Endomembrane system</location>
        <topology evidence="1">Multi-pass membrane protein</topology>
    </subcellularLocation>
</comment>
<name>A0A0M7BB04_9RHOB</name>
<evidence type="ECO:0000313" key="6">
    <source>
        <dbReference type="EMBL" id="CUH39967.1"/>
    </source>
</evidence>